<reference evidence="2 3" key="2">
    <citation type="submission" date="2018-11" db="EMBL/GenBank/DDBJ databases">
        <authorList>
            <consortium name="Pathogen Informatics"/>
        </authorList>
    </citation>
    <scope>NUCLEOTIDE SEQUENCE [LARGE SCALE GENOMIC DNA]</scope>
    <source>
        <strain evidence="2">Dakar</strain>
        <strain evidence="3">Dakar, Senegal</strain>
    </source>
</reference>
<feature type="region of interest" description="Disordered" evidence="1">
    <location>
        <begin position="1"/>
        <end position="25"/>
    </location>
</feature>
<protein>
    <submittedName>
        <fullName evidence="4">Phosphoprotein</fullName>
    </submittedName>
</protein>
<dbReference type="AlphaFoldDB" id="A0A183KHK8"/>
<evidence type="ECO:0000313" key="2">
    <source>
        <dbReference type="EMBL" id="VDP56634.1"/>
    </source>
</evidence>
<keyword evidence="3" id="KW-1185">Reference proteome</keyword>
<dbReference type="EMBL" id="UZAK01036778">
    <property type="protein sequence ID" value="VDP56634.1"/>
    <property type="molecule type" value="Genomic_DNA"/>
</dbReference>
<gene>
    <name evidence="2" type="ORF">SCUD_LOCUS14509</name>
</gene>
<reference evidence="4" key="1">
    <citation type="submission" date="2016-06" db="UniProtKB">
        <authorList>
            <consortium name="WormBaseParasite"/>
        </authorList>
    </citation>
    <scope>IDENTIFICATION</scope>
</reference>
<evidence type="ECO:0000313" key="4">
    <source>
        <dbReference type="WBParaSite" id="SCUD_0001451201-mRNA-1"/>
    </source>
</evidence>
<feature type="region of interest" description="Disordered" evidence="1">
    <location>
        <begin position="159"/>
        <end position="184"/>
    </location>
</feature>
<evidence type="ECO:0000256" key="1">
    <source>
        <dbReference type="SAM" id="MobiDB-lite"/>
    </source>
</evidence>
<accession>A0A183KHK8</accession>
<feature type="compositionally biased region" description="Polar residues" evidence="1">
    <location>
        <begin position="16"/>
        <end position="25"/>
    </location>
</feature>
<dbReference type="Proteomes" id="UP000279833">
    <property type="component" value="Unassembled WGS sequence"/>
</dbReference>
<feature type="compositionally biased region" description="Low complexity" evidence="1">
    <location>
        <begin position="159"/>
        <end position="172"/>
    </location>
</feature>
<name>A0A183KHK8_9TREM</name>
<proteinExistence type="predicted"/>
<dbReference type="WBParaSite" id="SCUD_0001451201-mRNA-1">
    <property type="protein sequence ID" value="SCUD_0001451201-mRNA-1"/>
    <property type="gene ID" value="SCUD_0001451201"/>
</dbReference>
<sequence length="274" mass="30611">MADNVTEPEVTDDSSKQMVSYRNSKLSTTRPDNVVIAKGRPGFVTEIRDGGLIRFRPFHNPSDLYTDPFPSSNIDNYSVAQQIKVCLTTALGYNNNNLSRNDETQPCEAEKPKRTVKRKHKDYLCTSEELEVAEVEAGFAQVEFPVVNISTGFFSPIASSSSKADLSSPPISRTSTEGDKPLSDDTHNMFRNIIKAVTELSSKMDRLIAVCERLAMGVSERRMEDKDSDAITFALRTHDELRSLETALENKKFRDHFISCNATQLGSVNEISIF</sequence>
<evidence type="ECO:0000313" key="3">
    <source>
        <dbReference type="Proteomes" id="UP000279833"/>
    </source>
</evidence>
<organism evidence="4">
    <name type="scientific">Schistosoma curassoni</name>
    <dbReference type="NCBI Taxonomy" id="6186"/>
    <lineage>
        <taxon>Eukaryota</taxon>
        <taxon>Metazoa</taxon>
        <taxon>Spiralia</taxon>
        <taxon>Lophotrochozoa</taxon>
        <taxon>Platyhelminthes</taxon>
        <taxon>Trematoda</taxon>
        <taxon>Digenea</taxon>
        <taxon>Strigeidida</taxon>
        <taxon>Schistosomatoidea</taxon>
        <taxon>Schistosomatidae</taxon>
        <taxon>Schistosoma</taxon>
    </lineage>
</organism>